<dbReference type="InterPro" id="IPR012347">
    <property type="entry name" value="Ferritin-like"/>
</dbReference>
<accession>A0A8S5M2A5</accession>
<sequence>MKTILCIKKQVEEEFKDAENYICCATHYKADYPELADTYQKLSAEEYGHASELYTRMVGIIEDYKKTKSPSECMLEMWNEFKEDYIQEAAHIKMMQDIYKMTK</sequence>
<dbReference type="SUPFAM" id="SSF47240">
    <property type="entry name" value="Ferritin-like"/>
    <property type="match status" value="1"/>
</dbReference>
<dbReference type="EMBL" id="BK014799">
    <property type="protein sequence ID" value="DAD76372.1"/>
    <property type="molecule type" value="Genomic_DNA"/>
</dbReference>
<dbReference type="InterPro" id="IPR009078">
    <property type="entry name" value="Ferritin-like_SF"/>
</dbReference>
<organism evidence="1">
    <name type="scientific">Siphoviridae sp. ctxjx4</name>
    <dbReference type="NCBI Taxonomy" id="2826522"/>
    <lineage>
        <taxon>Viruses</taxon>
        <taxon>Duplodnaviria</taxon>
        <taxon>Heunggongvirae</taxon>
        <taxon>Uroviricota</taxon>
        <taxon>Caudoviricetes</taxon>
    </lineage>
</organism>
<reference evidence="1" key="1">
    <citation type="journal article" date="2021" name="Proc. Natl. Acad. Sci. U.S.A.">
        <title>A Catalog of Tens of Thousands of Viruses from Human Metagenomes Reveals Hidden Associations with Chronic Diseases.</title>
        <authorList>
            <person name="Tisza M.J."/>
            <person name="Buck C.B."/>
        </authorList>
    </citation>
    <scope>NUCLEOTIDE SEQUENCE</scope>
    <source>
        <strain evidence="1">Ctxjx4</strain>
    </source>
</reference>
<dbReference type="Gene3D" id="1.20.1260.10">
    <property type="match status" value="1"/>
</dbReference>
<name>A0A8S5M2A5_9CAUD</name>
<protein>
    <submittedName>
        <fullName evidence="1">NEUTROPHIL-ACTIVATING PROTEIN A, four-helix bundle, METAL TRANSPORT</fullName>
    </submittedName>
</protein>
<proteinExistence type="predicted"/>
<evidence type="ECO:0000313" key="1">
    <source>
        <dbReference type="EMBL" id="DAD76372.1"/>
    </source>
</evidence>